<dbReference type="Proteomes" id="UP001055111">
    <property type="component" value="Unassembled WGS sequence"/>
</dbReference>
<accession>A0AA37MQP0</accession>
<proteinExistence type="predicted"/>
<protein>
    <submittedName>
        <fullName evidence="2">Uncharacterized protein</fullName>
    </submittedName>
</protein>
<evidence type="ECO:0000256" key="1">
    <source>
        <dbReference type="SAM" id="MobiDB-lite"/>
    </source>
</evidence>
<dbReference type="RefSeq" id="WP_238213269.1">
    <property type="nucleotide sequence ID" value="NZ_BPUS01000007.1"/>
</dbReference>
<dbReference type="AlphaFoldDB" id="A0AA37MQP0"/>
<sequence>MKSADGVAQSRWLADAREEIAAALRTSDETWLHDMSMRWGCRLAMLVADFGVRVMLHEEGIVMKLEPPSDSNGALLDFDEGKPDALARAAWIKLSKFEEHATAVLEASALIQGDAQCNACNETILAWRQMLIAATEWPREEADPYISHACRPILKRFMNLASCATGGHQFELAREGDYEEAWREFENFCIDEHAVPVTGWGRKYRHRQDDQAEHASPAIPLPYAIDTGVRPTPDRLLTRPQATTRAA</sequence>
<feature type="region of interest" description="Disordered" evidence="1">
    <location>
        <begin position="208"/>
        <end position="247"/>
    </location>
</feature>
<evidence type="ECO:0000313" key="2">
    <source>
        <dbReference type="EMBL" id="GJH26641.1"/>
    </source>
</evidence>
<dbReference type="EMBL" id="BPUS01000007">
    <property type="protein sequence ID" value="GJH26641.1"/>
    <property type="molecule type" value="Genomic_DNA"/>
</dbReference>
<comment type="caution">
    <text evidence="2">The sequence shown here is derived from an EMBL/GenBank/DDBJ whole genome shotgun (WGS) entry which is preliminary data.</text>
</comment>
<evidence type="ECO:0000313" key="3">
    <source>
        <dbReference type="Proteomes" id="UP001055111"/>
    </source>
</evidence>
<organism evidence="2 3">
    <name type="scientific">Caballeronia novacaledonica</name>
    <dbReference type="NCBI Taxonomy" id="1544861"/>
    <lineage>
        <taxon>Bacteria</taxon>
        <taxon>Pseudomonadati</taxon>
        <taxon>Pseudomonadota</taxon>
        <taxon>Betaproteobacteria</taxon>
        <taxon>Burkholderiales</taxon>
        <taxon>Burkholderiaceae</taxon>
        <taxon>Caballeronia</taxon>
    </lineage>
</organism>
<reference evidence="2" key="1">
    <citation type="submission" date="2022-09" db="EMBL/GenBank/DDBJ databases">
        <title>Isolation and characterization of 3-chlorobenzoate degrading bacteria from soils in Shizuoka.</title>
        <authorList>
            <person name="Ifat A."/>
            <person name="Ogawa N."/>
            <person name="Kimbara K."/>
            <person name="Moriuchi R."/>
            <person name="Dohra H."/>
            <person name="Shintani M."/>
        </authorList>
    </citation>
    <scope>NUCLEOTIDE SEQUENCE</scope>
    <source>
        <strain evidence="2">19CS4-2</strain>
    </source>
</reference>
<name>A0AA37MQP0_9BURK</name>
<gene>
    <name evidence="2" type="ORF">CBA19CS42_19015</name>
</gene>